<feature type="compositionally biased region" description="Low complexity" evidence="2">
    <location>
        <begin position="326"/>
        <end position="336"/>
    </location>
</feature>
<evidence type="ECO:0000313" key="5">
    <source>
        <dbReference type="EMBL" id="KAG5418867.1"/>
    </source>
</evidence>
<dbReference type="Gene3D" id="3.30.1520.10">
    <property type="entry name" value="Phox-like domain"/>
    <property type="match status" value="1"/>
</dbReference>
<proteinExistence type="predicted"/>
<feature type="region of interest" description="Disordered" evidence="2">
    <location>
        <begin position="98"/>
        <end position="411"/>
    </location>
</feature>
<protein>
    <submittedName>
        <fullName evidence="5">BEM3</fullName>
    </submittedName>
</protein>
<feature type="compositionally biased region" description="Low complexity" evidence="2">
    <location>
        <begin position="132"/>
        <end position="147"/>
    </location>
</feature>
<dbReference type="Gene3D" id="2.30.29.30">
    <property type="entry name" value="Pleckstrin-homology domain (PH domain)/Phosphotyrosine-binding domain (PTB)"/>
    <property type="match status" value="1"/>
</dbReference>
<evidence type="ECO:0000259" key="3">
    <source>
        <dbReference type="PROSITE" id="PS50003"/>
    </source>
</evidence>
<keyword evidence="6" id="KW-1185">Reference proteome</keyword>
<keyword evidence="1" id="KW-0343">GTPase activation</keyword>
<dbReference type="InterPro" id="IPR050729">
    <property type="entry name" value="Rho-GAP"/>
</dbReference>
<feature type="domain" description="PH" evidence="3">
    <location>
        <begin position="637"/>
        <end position="746"/>
    </location>
</feature>
<feature type="region of interest" description="Disordered" evidence="2">
    <location>
        <begin position="745"/>
        <end position="897"/>
    </location>
</feature>
<organism evidence="5 6">
    <name type="scientific">Candida metapsilosis</name>
    <dbReference type="NCBI Taxonomy" id="273372"/>
    <lineage>
        <taxon>Eukaryota</taxon>
        <taxon>Fungi</taxon>
        <taxon>Dikarya</taxon>
        <taxon>Ascomycota</taxon>
        <taxon>Saccharomycotina</taxon>
        <taxon>Pichiomycetes</taxon>
        <taxon>Debaryomycetaceae</taxon>
        <taxon>Candida/Lodderomyces clade</taxon>
        <taxon>Candida</taxon>
    </lineage>
</organism>
<gene>
    <name evidence="5" type="ORF">I9W82_003585</name>
</gene>
<dbReference type="CDD" id="cd13277">
    <property type="entry name" value="PH_Bem3"/>
    <property type="match status" value="1"/>
</dbReference>
<dbReference type="EMBL" id="JAEOAQ010000004">
    <property type="protein sequence ID" value="KAG5418867.1"/>
    <property type="molecule type" value="Genomic_DNA"/>
</dbReference>
<evidence type="ECO:0000259" key="4">
    <source>
        <dbReference type="PROSITE" id="PS50238"/>
    </source>
</evidence>
<name>A0A8H8DB48_9ASCO</name>
<dbReference type="GeneID" id="93652214"/>
<feature type="domain" description="Rho-GAP" evidence="4">
    <location>
        <begin position="926"/>
        <end position="1130"/>
    </location>
</feature>
<dbReference type="SUPFAM" id="SSF48350">
    <property type="entry name" value="GTPase activation domain, GAP"/>
    <property type="match status" value="1"/>
</dbReference>
<dbReference type="SMART" id="SM00233">
    <property type="entry name" value="PH"/>
    <property type="match status" value="1"/>
</dbReference>
<dbReference type="InterPro" id="IPR008936">
    <property type="entry name" value="Rho_GTPase_activation_prot"/>
</dbReference>
<reference evidence="5 6" key="1">
    <citation type="submission" date="2020-12" db="EMBL/GenBank/DDBJ databases">
        <title>Effect of drift, selection, and recombination on the evolution of hybrid genomes in Candida yeast pathogens.</title>
        <authorList>
            <person name="Mixao V."/>
            <person name="Ksiezopolska E."/>
            <person name="Saus E."/>
            <person name="Boekhout T."/>
            <person name="Gacser A."/>
            <person name="Gabaldon T."/>
        </authorList>
    </citation>
    <scope>NUCLEOTIDE SEQUENCE [LARGE SCALE GENOMIC DNA]</scope>
    <source>
        <strain evidence="5 6">BP57</strain>
    </source>
</reference>
<dbReference type="GO" id="GO:0005938">
    <property type="term" value="C:cell cortex"/>
    <property type="evidence" value="ECO:0007669"/>
    <property type="project" value="UniProtKB-ARBA"/>
</dbReference>
<dbReference type="AlphaFoldDB" id="A0A8H8DB48"/>
<dbReference type="Gene3D" id="1.10.555.10">
    <property type="entry name" value="Rho GTPase activation protein"/>
    <property type="match status" value="1"/>
</dbReference>
<dbReference type="PROSITE" id="PS50003">
    <property type="entry name" value="PH_DOMAIN"/>
    <property type="match status" value="1"/>
</dbReference>
<evidence type="ECO:0000313" key="6">
    <source>
        <dbReference type="Proteomes" id="UP000669133"/>
    </source>
</evidence>
<feature type="compositionally biased region" description="Low complexity" evidence="2">
    <location>
        <begin position="840"/>
        <end position="854"/>
    </location>
</feature>
<dbReference type="PROSITE" id="PS50238">
    <property type="entry name" value="RHOGAP"/>
    <property type="match status" value="1"/>
</dbReference>
<dbReference type="RefSeq" id="XP_067547983.1">
    <property type="nucleotide sequence ID" value="XM_067692566.1"/>
</dbReference>
<dbReference type="GO" id="GO:0005933">
    <property type="term" value="C:cellular bud"/>
    <property type="evidence" value="ECO:0007669"/>
    <property type="project" value="UniProtKB-ARBA"/>
</dbReference>
<dbReference type="PANTHER" id="PTHR23176:SF129">
    <property type="entry name" value="RHO GTPASE ACTIVATING PROTEIN AT 16F, ISOFORM E-RELATED"/>
    <property type="match status" value="1"/>
</dbReference>
<feature type="compositionally biased region" description="Polar residues" evidence="2">
    <location>
        <begin position="374"/>
        <end position="411"/>
    </location>
</feature>
<feature type="compositionally biased region" description="Polar residues" evidence="2">
    <location>
        <begin position="300"/>
        <end position="321"/>
    </location>
</feature>
<dbReference type="InterPro" id="IPR001683">
    <property type="entry name" value="PX_dom"/>
</dbReference>
<dbReference type="PANTHER" id="PTHR23176">
    <property type="entry name" value="RHO/RAC/CDC GTPASE-ACTIVATING PROTEIN"/>
    <property type="match status" value="1"/>
</dbReference>
<feature type="compositionally biased region" description="Polar residues" evidence="2">
    <location>
        <begin position="757"/>
        <end position="766"/>
    </location>
</feature>
<dbReference type="Pfam" id="PF00169">
    <property type="entry name" value="PH"/>
    <property type="match status" value="1"/>
</dbReference>
<sequence>MQALNSPYVPPLESNKIHQQQQSPHHPPPTSAPPRLNHHPTHHVEYSPSDPRFDRSHLSDDEFIKRLMFENKELKSVVELQSKLIGELQHQLKSHNVTPKEIETIKSNGSADKEEPVVKKKGSFRIQKPEYSSNSSSINTSRQVSTSNINELPVNKNIESLSNLSIEQQSESADDALDRSHTDSPTEVPMRSSRRRHAKSDLSKEHEDTTISQDFDTLGSVEHSISKDKADATTFSDKHNDTVRAHEEEEEEEEEEVSSDSSKSAHSDDISVNASELENTKSTALPDDNLLQSHDMKPTESVTSISETKDASSGQIYAQNNKQRRSTSSVASAYKSSRIKPPGSSRTLSNSKSSADLMPPQAPLNKSLSDKNGSHGNLSLYNTPPNNTAPSFTGKESPTSIDMDSVSKTESFSSAKIRLEDDDLPARPELFHAGSHNISGQELATPYNPASHQQNLQRPAFQTPTSSAQNLHLSSPQTPGSSFSVLHTPKMDMDESALFIKPEEFHTIFIKVVSTIHVTASTVQNSAKKTEEPKVTMTINDRETNKEMWRIRKTHAQLCDFDTEIRPIVEYFGLASLPDKSSFVSTTPSKIEQRRSILQKYFNSIFVMPHIPRMVLYKICTFLSLDFVNPLDDFKSGSRKEGFLVRRYKGLGNSWKIRWCQIESHYLEIYQYPGGQLQESISLRNAQIGRQATDSVAEDKGYRHAFLIMESPKASKLHSTTNKHFFCAETDEERDDWVTALIEFTEPSSESNESSPRNTYISQDTSTDLDKKFSYDSYSQGHEPVYGSRYSGADQSNTTIASSSSDDPTKKSKLRNYFSFRSKDTSNEDQQQQPLPPQQQPQQYQQEQEPQLQPRDSHLQSHPYSQFGAPQQSAYPPQTTNGYYAPPQPSMPNQTSNNSVQQYLDELNIGNDVTKSIFGRDVEEAYELSHHEYMGREIPSICYRCLDYLNKTGAVFEEGIFRLSGSASTIRQLKDIFNNQYDLDLFQSPLKPDINTVSGLFKTYLRELPNPILGAQTYQHLNHIMLNNAQTLPPSQIALIFRDFLNDSNNIEKINHDLSYIIFKFLRQVISQNQINRMNLRNVCIVFVPTLNISLEVLSTILIDFECIFENGKPISDSNREVLDLHIPNF</sequence>
<dbReference type="Proteomes" id="UP000669133">
    <property type="component" value="Unassembled WGS sequence"/>
</dbReference>
<comment type="caution">
    <text evidence="5">The sequence shown here is derived from an EMBL/GenBank/DDBJ whole genome shotgun (WGS) entry which is preliminary data.</text>
</comment>
<accession>A0A8H8DB48</accession>
<feature type="compositionally biased region" description="Low complexity" evidence="2">
    <location>
        <begin position="746"/>
        <end position="756"/>
    </location>
</feature>
<feature type="region of interest" description="Disordered" evidence="2">
    <location>
        <begin position="1"/>
        <end position="56"/>
    </location>
</feature>
<feature type="compositionally biased region" description="Acidic residues" evidence="2">
    <location>
        <begin position="248"/>
        <end position="258"/>
    </location>
</feature>
<dbReference type="SUPFAM" id="SSF64268">
    <property type="entry name" value="PX domain"/>
    <property type="match status" value="1"/>
</dbReference>
<dbReference type="GO" id="GO:0005096">
    <property type="term" value="F:GTPase activator activity"/>
    <property type="evidence" value="ECO:0007669"/>
    <property type="project" value="UniProtKB-KW"/>
</dbReference>
<dbReference type="GO" id="GO:0007165">
    <property type="term" value="P:signal transduction"/>
    <property type="evidence" value="ECO:0007669"/>
    <property type="project" value="InterPro"/>
</dbReference>
<dbReference type="Pfam" id="PF00620">
    <property type="entry name" value="RhoGAP"/>
    <property type="match status" value="1"/>
</dbReference>
<evidence type="ECO:0000256" key="2">
    <source>
        <dbReference type="SAM" id="MobiDB-lite"/>
    </source>
</evidence>
<feature type="region of interest" description="Disordered" evidence="2">
    <location>
        <begin position="456"/>
        <end position="482"/>
    </location>
</feature>
<evidence type="ECO:0000256" key="1">
    <source>
        <dbReference type="ARBA" id="ARBA00022468"/>
    </source>
</evidence>
<dbReference type="SUPFAM" id="SSF50729">
    <property type="entry name" value="PH domain-like"/>
    <property type="match status" value="1"/>
</dbReference>
<dbReference type="OrthoDB" id="185175at2759"/>
<feature type="compositionally biased region" description="Basic and acidic residues" evidence="2">
    <location>
        <begin position="199"/>
        <end position="209"/>
    </location>
</feature>
<feature type="compositionally biased region" description="Polar residues" evidence="2">
    <location>
        <begin position="272"/>
        <end position="283"/>
    </location>
</feature>
<dbReference type="SMART" id="SM00324">
    <property type="entry name" value="RhoGAP"/>
    <property type="match status" value="1"/>
</dbReference>
<dbReference type="InterPro" id="IPR011993">
    <property type="entry name" value="PH-like_dom_sf"/>
</dbReference>
<dbReference type="GO" id="GO:0035091">
    <property type="term" value="F:phosphatidylinositol binding"/>
    <property type="evidence" value="ECO:0007669"/>
    <property type="project" value="InterPro"/>
</dbReference>
<dbReference type="InterPro" id="IPR036871">
    <property type="entry name" value="PX_dom_sf"/>
</dbReference>
<feature type="compositionally biased region" description="Polar residues" evidence="2">
    <location>
        <begin position="157"/>
        <end position="171"/>
    </location>
</feature>
<feature type="compositionally biased region" description="Polar residues" evidence="2">
    <location>
        <begin position="860"/>
        <end position="882"/>
    </location>
</feature>
<dbReference type="Pfam" id="PF00787">
    <property type="entry name" value="PX"/>
    <property type="match status" value="1"/>
</dbReference>
<dbReference type="CDD" id="cd06093">
    <property type="entry name" value="PX_domain"/>
    <property type="match status" value="1"/>
</dbReference>
<dbReference type="InterPro" id="IPR000198">
    <property type="entry name" value="RhoGAP_dom"/>
</dbReference>
<feature type="compositionally biased region" description="Basic and acidic residues" evidence="2">
    <location>
        <begin position="224"/>
        <end position="247"/>
    </location>
</feature>
<feature type="compositionally biased region" description="Polar residues" evidence="2">
    <location>
        <begin position="344"/>
        <end position="354"/>
    </location>
</feature>
<dbReference type="InterPro" id="IPR001849">
    <property type="entry name" value="PH_domain"/>
</dbReference>